<proteinExistence type="inferred from homology"/>
<evidence type="ECO:0000313" key="8">
    <source>
        <dbReference type="Proteomes" id="UP000257109"/>
    </source>
</evidence>
<dbReference type="GO" id="GO:0005524">
    <property type="term" value="F:ATP binding"/>
    <property type="evidence" value="ECO:0007669"/>
    <property type="project" value="UniProtKB-KW"/>
</dbReference>
<evidence type="ECO:0000256" key="3">
    <source>
        <dbReference type="ARBA" id="ARBA00022741"/>
    </source>
</evidence>
<gene>
    <name evidence="7" type="primary">4CLL7</name>
    <name evidence="7" type="ORF">CR513_44586</name>
</gene>
<feature type="domain" description="AMP-binding enzyme C-terminal" evidence="6">
    <location>
        <begin position="448"/>
        <end position="523"/>
    </location>
</feature>
<dbReference type="CDD" id="cd05904">
    <property type="entry name" value="4CL"/>
    <property type="match status" value="1"/>
</dbReference>
<dbReference type="Gene3D" id="3.30.300.30">
    <property type="match status" value="1"/>
</dbReference>
<dbReference type="Proteomes" id="UP000257109">
    <property type="component" value="Unassembled WGS sequence"/>
</dbReference>
<dbReference type="InterPro" id="IPR025110">
    <property type="entry name" value="AMP-bd_C"/>
</dbReference>
<reference evidence="7" key="1">
    <citation type="submission" date="2018-05" db="EMBL/GenBank/DDBJ databases">
        <title>Draft genome of Mucuna pruriens seed.</title>
        <authorList>
            <person name="Nnadi N.E."/>
            <person name="Vos R."/>
            <person name="Hasami M.H."/>
            <person name="Devisetty U.K."/>
            <person name="Aguiy J.C."/>
        </authorList>
    </citation>
    <scope>NUCLEOTIDE SEQUENCE [LARGE SCALE GENOMIC DNA]</scope>
    <source>
        <strain evidence="7">JCA_2017</strain>
    </source>
</reference>
<evidence type="ECO:0000259" key="5">
    <source>
        <dbReference type="Pfam" id="PF00501"/>
    </source>
</evidence>
<protein>
    <submittedName>
        <fullName evidence="7">4-coumarate--CoA ligase-like 7</fullName>
    </submittedName>
</protein>
<keyword evidence="2" id="KW-0436">Ligase</keyword>
<dbReference type="Pfam" id="PF13193">
    <property type="entry name" value="AMP-binding_C"/>
    <property type="match status" value="1"/>
</dbReference>
<dbReference type="AlphaFoldDB" id="A0A371FB50"/>
<comment type="caution">
    <text evidence="7">The sequence shown here is derived from an EMBL/GenBank/DDBJ whole genome shotgun (WGS) entry which is preliminary data.</text>
</comment>
<keyword evidence="8" id="KW-1185">Reference proteome</keyword>
<dbReference type="FunFam" id="3.40.50.12780:FF:000003">
    <property type="entry name" value="Long-chain-fatty-acid--CoA ligase FadD"/>
    <property type="match status" value="1"/>
</dbReference>
<keyword evidence="4" id="KW-0067">ATP-binding</keyword>
<organism evidence="7 8">
    <name type="scientific">Mucuna pruriens</name>
    <name type="common">Velvet bean</name>
    <name type="synonym">Dolichos pruriens</name>
    <dbReference type="NCBI Taxonomy" id="157652"/>
    <lineage>
        <taxon>Eukaryota</taxon>
        <taxon>Viridiplantae</taxon>
        <taxon>Streptophyta</taxon>
        <taxon>Embryophyta</taxon>
        <taxon>Tracheophyta</taxon>
        <taxon>Spermatophyta</taxon>
        <taxon>Magnoliopsida</taxon>
        <taxon>eudicotyledons</taxon>
        <taxon>Gunneridae</taxon>
        <taxon>Pentapetalae</taxon>
        <taxon>rosids</taxon>
        <taxon>fabids</taxon>
        <taxon>Fabales</taxon>
        <taxon>Fabaceae</taxon>
        <taxon>Papilionoideae</taxon>
        <taxon>50 kb inversion clade</taxon>
        <taxon>NPAAA clade</taxon>
        <taxon>indigoferoid/millettioid clade</taxon>
        <taxon>Phaseoleae</taxon>
        <taxon>Mucuna</taxon>
    </lineage>
</organism>
<dbReference type="PROSITE" id="PS00455">
    <property type="entry name" value="AMP_BINDING"/>
    <property type="match status" value="1"/>
</dbReference>
<sequence length="537" mass="58297">MQRSGYGSDGIYRSLRPSQSFVLPQNPNLSLVSHLFDTVAPFPSKTALIDADSFETLSYADLKSLTIKVSHALLRLGVVKNDVVLFLAPNDIRYLICFLAVAAIGAASTTVNPAYTAAEVSKQVKDSNPKLVVTVAEQWDKLQHLNLPAVFLRSSSATATSFDALVELAGSPTEFPPSDVKQSDTAALLYSSGTTGVSKGVILTHGNFIAASVMLAMDDDLAGEMNSVFLCVLPMFHVFGLMVISYAQLRRGSAVVSLKKFEFELVLKTVDKFRVTHLWVVPPIILALTKHGLVDKYDLSSLKYIGSGAAPLGKELMEECAKRFPHATVSQGYGLTETCGIVSVENPRMGVRHSGSAGMLVAGVEAQIVCVDTLKPLPPGQLGEIWVRGPNMMRGYHNNPQATKLTIDKKGWVHTGDLGYFDGDGQLFVVDRIKELIKYKGFQVAPAELEGLLVSHPEILDAVVIPYPDAEAGEVPVAYVVLSPNSSLTEEDVKKFIANQVAPFKRLRRVSFINAVPKTASGKILRRELIQKVRSKI</sequence>
<dbReference type="InterPro" id="IPR045851">
    <property type="entry name" value="AMP-bd_C_sf"/>
</dbReference>
<dbReference type="FunFam" id="3.30.300.30:FF:000007">
    <property type="entry name" value="4-coumarate--CoA ligase 2"/>
    <property type="match status" value="1"/>
</dbReference>
<evidence type="ECO:0000259" key="6">
    <source>
        <dbReference type="Pfam" id="PF13193"/>
    </source>
</evidence>
<dbReference type="Pfam" id="PF00501">
    <property type="entry name" value="AMP-binding"/>
    <property type="match status" value="1"/>
</dbReference>
<dbReference type="SUPFAM" id="SSF56801">
    <property type="entry name" value="Acetyl-CoA synthetase-like"/>
    <property type="match status" value="1"/>
</dbReference>
<dbReference type="InterPro" id="IPR042099">
    <property type="entry name" value="ANL_N_sf"/>
</dbReference>
<dbReference type="OrthoDB" id="10253869at2759"/>
<dbReference type="PANTHER" id="PTHR24096:SF412">
    <property type="entry name" value="4-COUMARATE:COA LIGASE-LIKE PROTEIN"/>
    <property type="match status" value="1"/>
</dbReference>
<dbReference type="GO" id="GO:0016405">
    <property type="term" value="F:CoA-ligase activity"/>
    <property type="evidence" value="ECO:0007669"/>
    <property type="project" value="TreeGrafter"/>
</dbReference>
<evidence type="ECO:0000256" key="1">
    <source>
        <dbReference type="ARBA" id="ARBA00006432"/>
    </source>
</evidence>
<comment type="similarity">
    <text evidence="1">Belongs to the ATP-dependent AMP-binding enzyme family.</text>
</comment>
<evidence type="ECO:0000256" key="2">
    <source>
        <dbReference type="ARBA" id="ARBA00022598"/>
    </source>
</evidence>
<dbReference type="Gene3D" id="3.40.50.12780">
    <property type="entry name" value="N-terminal domain of ligase-like"/>
    <property type="match status" value="1"/>
</dbReference>
<keyword evidence="3" id="KW-0547">Nucleotide-binding</keyword>
<dbReference type="STRING" id="157652.A0A371FB50"/>
<evidence type="ECO:0000313" key="7">
    <source>
        <dbReference type="EMBL" id="RDX75520.1"/>
    </source>
</evidence>
<feature type="domain" description="AMP-dependent synthetase/ligase" evidence="5">
    <location>
        <begin position="37"/>
        <end position="397"/>
    </location>
</feature>
<accession>A0A371FB50</accession>
<dbReference type="InterPro" id="IPR020845">
    <property type="entry name" value="AMP-binding_CS"/>
</dbReference>
<dbReference type="EMBL" id="QJKJ01009817">
    <property type="protein sequence ID" value="RDX75520.1"/>
    <property type="molecule type" value="Genomic_DNA"/>
</dbReference>
<dbReference type="InterPro" id="IPR000873">
    <property type="entry name" value="AMP-dep_synth/lig_dom"/>
</dbReference>
<evidence type="ECO:0000256" key="4">
    <source>
        <dbReference type="ARBA" id="ARBA00022840"/>
    </source>
</evidence>
<dbReference type="PANTHER" id="PTHR24096">
    <property type="entry name" value="LONG-CHAIN-FATTY-ACID--COA LIGASE"/>
    <property type="match status" value="1"/>
</dbReference>
<name>A0A371FB50_MUCPR</name>
<feature type="non-terminal residue" evidence="7">
    <location>
        <position position="1"/>
    </location>
</feature>